<dbReference type="InterPro" id="IPR003819">
    <property type="entry name" value="TauD/TfdA-like"/>
</dbReference>
<sequence length="492" mass="52189">MEATDFFSVSECKGQKTIDGEQVPLVLTPSGGNDYEALVEALKANREWVEAKVVANSGPATARLRRARRRRVQRRRGGAGLAGHPITEFPGKVILFCQVPPPSGGETPFVPSFRVTERALAEFPEMVEELDAKGLRYTFTALSKNDTKSMRGRGWEDAFATSDKAEAERRARALGMDVEWLPDGGVRTILGPRKLTRVFPRRKGRRMWFNTVVGMHGKELSSATFADGSEIPAEFVRRCGEIIEEESIQFRWEKGDVLILDNLATLHGRRPSLPPRRVLVATCKLCIVGHALVSLHSTRSITCSGLAAKHVKFAPVAAAERLVDVAAAPEGVDLIAPEVAAVVAPEVTAVVAPAAEFEVLRIDLVRDAAALVGTAGVADALAVEAVKVAPVGNAAAVVGDVAAVHAPAVEVGRNAVVADGAAVEVGHIAVVVNAAAAVAAQDAVVEPASAAAFVPAAVAPLAWRLHYSSLLGPRQTSFVAQQQLLPLSSPPR</sequence>
<dbReference type="EMBL" id="BQKI01000010">
    <property type="protein sequence ID" value="GJN03384.1"/>
    <property type="molecule type" value="Genomic_DNA"/>
</dbReference>
<dbReference type="AlphaFoldDB" id="A0AAV5CYB9"/>
<gene>
    <name evidence="3" type="primary">ga20822</name>
    <name evidence="3" type="ORF">PR202_ga20822</name>
</gene>
<evidence type="ECO:0000259" key="2">
    <source>
        <dbReference type="Pfam" id="PF02668"/>
    </source>
</evidence>
<keyword evidence="4" id="KW-1185">Reference proteome</keyword>
<dbReference type="Proteomes" id="UP001054889">
    <property type="component" value="Unassembled WGS sequence"/>
</dbReference>
<protein>
    <recommendedName>
        <fullName evidence="2">TauD/TfdA-like domain-containing protein</fullName>
    </recommendedName>
</protein>
<dbReference type="SUPFAM" id="SSF51197">
    <property type="entry name" value="Clavaminate synthase-like"/>
    <property type="match status" value="1"/>
</dbReference>
<accession>A0AAV5CYB9</accession>
<dbReference type="GO" id="GO:0016491">
    <property type="term" value="F:oxidoreductase activity"/>
    <property type="evidence" value="ECO:0007669"/>
    <property type="project" value="UniProtKB-KW"/>
</dbReference>
<organism evidence="3 4">
    <name type="scientific">Eleusine coracana subsp. coracana</name>
    <dbReference type="NCBI Taxonomy" id="191504"/>
    <lineage>
        <taxon>Eukaryota</taxon>
        <taxon>Viridiplantae</taxon>
        <taxon>Streptophyta</taxon>
        <taxon>Embryophyta</taxon>
        <taxon>Tracheophyta</taxon>
        <taxon>Spermatophyta</taxon>
        <taxon>Magnoliopsida</taxon>
        <taxon>Liliopsida</taxon>
        <taxon>Poales</taxon>
        <taxon>Poaceae</taxon>
        <taxon>PACMAD clade</taxon>
        <taxon>Chloridoideae</taxon>
        <taxon>Cynodonteae</taxon>
        <taxon>Eleusininae</taxon>
        <taxon>Eleusine</taxon>
    </lineage>
</organism>
<dbReference type="InterPro" id="IPR050411">
    <property type="entry name" value="AlphaKG_dependent_hydroxylases"/>
</dbReference>
<evidence type="ECO:0000313" key="3">
    <source>
        <dbReference type="EMBL" id="GJN03384.1"/>
    </source>
</evidence>
<dbReference type="PANTHER" id="PTHR10696">
    <property type="entry name" value="GAMMA-BUTYROBETAINE HYDROXYLASE-RELATED"/>
    <property type="match status" value="1"/>
</dbReference>
<name>A0AAV5CYB9_ELECO</name>
<proteinExistence type="predicted"/>
<reference evidence="3" key="1">
    <citation type="journal article" date="2018" name="DNA Res.">
        <title>Multiple hybrid de novo genome assembly of finger millet, an orphan allotetraploid crop.</title>
        <authorList>
            <person name="Hatakeyama M."/>
            <person name="Aluri S."/>
            <person name="Balachadran M.T."/>
            <person name="Sivarajan S.R."/>
            <person name="Patrignani A."/>
            <person name="Gruter S."/>
            <person name="Poveda L."/>
            <person name="Shimizu-Inatsugi R."/>
            <person name="Baeten J."/>
            <person name="Francoijs K.J."/>
            <person name="Nataraja K.N."/>
            <person name="Reddy Y.A.N."/>
            <person name="Phadnis S."/>
            <person name="Ravikumar R.L."/>
            <person name="Schlapbach R."/>
            <person name="Sreeman S.M."/>
            <person name="Shimizu K.K."/>
        </authorList>
    </citation>
    <scope>NUCLEOTIDE SEQUENCE</scope>
</reference>
<dbReference type="PANTHER" id="PTHR10696:SF42">
    <property type="entry name" value="OS08G0383800 PROTEIN"/>
    <property type="match status" value="1"/>
</dbReference>
<evidence type="ECO:0000256" key="1">
    <source>
        <dbReference type="ARBA" id="ARBA00023002"/>
    </source>
</evidence>
<keyword evidence="1" id="KW-0560">Oxidoreductase</keyword>
<feature type="domain" description="TauD/TfdA-like" evidence="2">
    <location>
        <begin position="88"/>
        <end position="280"/>
    </location>
</feature>
<dbReference type="Pfam" id="PF02668">
    <property type="entry name" value="TauD"/>
    <property type="match status" value="1"/>
</dbReference>
<dbReference type="Gene3D" id="3.60.130.10">
    <property type="entry name" value="Clavaminate synthase-like"/>
    <property type="match status" value="1"/>
</dbReference>
<reference evidence="3" key="2">
    <citation type="submission" date="2021-12" db="EMBL/GenBank/DDBJ databases">
        <title>Resequencing data analysis of finger millet.</title>
        <authorList>
            <person name="Hatakeyama M."/>
            <person name="Aluri S."/>
            <person name="Balachadran M.T."/>
            <person name="Sivarajan S.R."/>
            <person name="Poveda L."/>
            <person name="Shimizu-Inatsugi R."/>
            <person name="Schlapbach R."/>
            <person name="Sreeman S.M."/>
            <person name="Shimizu K.K."/>
        </authorList>
    </citation>
    <scope>NUCLEOTIDE SEQUENCE</scope>
</reference>
<comment type="caution">
    <text evidence="3">The sequence shown here is derived from an EMBL/GenBank/DDBJ whole genome shotgun (WGS) entry which is preliminary data.</text>
</comment>
<dbReference type="InterPro" id="IPR042098">
    <property type="entry name" value="TauD-like_sf"/>
</dbReference>
<evidence type="ECO:0000313" key="4">
    <source>
        <dbReference type="Proteomes" id="UP001054889"/>
    </source>
</evidence>